<dbReference type="GO" id="GO:0008270">
    <property type="term" value="F:zinc ion binding"/>
    <property type="evidence" value="ECO:0007669"/>
    <property type="project" value="InterPro"/>
</dbReference>
<dbReference type="PROSITE" id="PS50048">
    <property type="entry name" value="ZN2_CY6_FUNGAL_2"/>
    <property type="match status" value="1"/>
</dbReference>
<evidence type="ECO:0000256" key="5">
    <source>
        <dbReference type="SAM" id="MobiDB-lite"/>
    </source>
</evidence>
<organism evidence="7 8">
    <name type="scientific">Aspergillus puulaauensis</name>
    <dbReference type="NCBI Taxonomy" id="1220207"/>
    <lineage>
        <taxon>Eukaryota</taxon>
        <taxon>Fungi</taxon>
        <taxon>Dikarya</taxon>
        <taxon>Ascomycota</taxon>
        <taxon>Pezizomycotina</taxon>
        <taxon>Eurotiomycetes</taxon>
        <taxon>Eurotiomycetidae</taxon>
        <taxon>Eurotiales</taxon>
        <taxon>Aspergillaceae</taxon>
        <taxon>Aspergillus</taxon>
    </lineage>
</organism>
<dbReference type="Proteomes" id="UP000654913">
    <property type="component" value="Chromosome 4"/>
</dbReference>
<protein>
    <recommendedName>
        <fullName evidence="6">Zn(2)-C6 fungal-type domain-containing protein</fullName>
    </recommendedName>
</protein>
<dbReference type="PROSITE" id="PS00463">
    <property type="entry name" value="ZN2_CY6_FUNGAL_1"/>
    <property type="match status" value="1"/>
</dbReference>
<proteinExistence type="predicted"/>
<accession>A0A7R7XMR7</accession>
<evidence type="ECO:0000256" key="3">
    <source>
        <dbReference type="ARBA" id="ARBA00023163"/>
    </source>
</evidence>
<keyword evidence="4" id="KW-0539">Nucleus</keyword>
<keyword evidence="1" id="KW-0805">Transcription regulation</keyword>
<dbReference type="GO" id="GO:0001228">
    <property type="term" value="F:DNA-binding transcription activator activity, RNA polymerase II-specific"/>
    <property type="evidence" value="ECO:0007669"/>
    <property type="project" value="TreeGrafter"/>
</dbReference>
<dbReference type="Gene3D" id="4.10.240.10">
    <property type="entry name" value="Zn(2)-C6 fungal-type DNA-binding domain"/>
    <property type="match status" value="1"/>
</dbReference>
<dbReference type="GeneID" id="64973723"/>
<dbReference type="CDD" id="cd00067">
    <property type="entry name" value="GAL4"/>
    <property type="match status" value="1"/>
</dbReference>
<feature type="region of interest" description="Disordered" evidence="5">
    <location>
        <begin position="52"/>
        <end position="80"/>
    </location>
</feature>
<dbReference type="GO" id="GO:0003677">
    <property type="term" value="F:DNA binding"/>
    <property type="evidence" value="ECO:0007669"/>
    <property type="project" value="UniProtKB-KW"/>
</dbReference>
<feature type="compositionally biased region" description="Basic and acidic residues" evidence="5">
    <location>
        <begin position="67"/>
        <end position="78"/>
    </location>
</feature>
<evidence type="ECO:0000256" key="1">
    <source>
        <dbReference type="ARBA" id="ARBA00023015"/>
    </source>
</evidence>
<keyword evidence="2" id="KW-0238">DNA-binding</keyword>
<dbReference type="InterPro" id="IPR036864">
    <property type="entry name" value="Zn2-C6_fun-type_DNA-bd_sf"/>
</dbReference>
<sequence>MPTRRAHRKSRHGCKACKQRRVKCDEARPICTHCQQRDEQCEYGAEASYIWAADEPPRGRPRRRKQPGSERTGKHAEEDAPFQLLDTFGRQTAPASNSTLDMVQLRLLVNWQHETCQFFSRDTETRIVWQTHLVDEALKTPPLMHGILAVSALHLALSEQASEQAFWLGIATAHKGQALPFLRNGLGNVNAENATSLVGLSALVVAYAFGSALTETDENKPSLDALDKVFVLCRGVQQINKASYPVLRQSNFAPLYSPGDASLAIPDHVKTALDCLDKLNTQCLHTGGHDAATYTRVISAIRELSGHAFVQPNSMTLAAGWAIRLSPEYLGYLQAKEPFALVVHAYYCAFLHMARGNAFLQCWGRAVLEDIIPLLDDPWRPHIEWPVAEVFGVGRSL</sequence>
<evidence type="ECO:0000313" key="8">
    <source>
        <dbReference type="Proteomes" id="UP000654913"/>
    </source>
</evidence>
<name>A0A7R7XMR7_9EURO</name>
<dbReference type="InterPro" id="IPR001138">
    <property type="entry name" value="Zn2Cys6_DnaBD"/>
</dbReference>
<dbReference type="SMART" id="SM00066">
    <property type="entry name" value="GAL4"/>
    <property type="match status" value="1"/>
</dbReference>
<dbReference type="KEGG" id="apuu:APUU_40162A"/>
<evidence type="ECO:0000256" key="4">
    <source>
        <dbReference type="ARBA" id="ARBA00023242"/>
    </source>
</evidence>
<evidence type="ECO:0000313" key="7">
    <source>
        <dbReference type="EMBL" id="BCS23718.1"/>
    </source>
</evidence>
<dbReference type="Pfam" id="PF00172">
    <property type="entry name" value="Zn_clus"/>
    <property type="match status" value="1"/>
</dbReference>
<dbReference type="AlphaFoldDB" id="A0A7R7XMR7"/>
<reference evidence="7" key="1">
    <citation type="submission" date="2021-01" db="EMBL/GenBank/DDBJ databases">
        <authorList>
            <consortium name="Aspergillus puulaauensis MK2 genome sequencing consortium"/>
            <person name="Kazuki M."/>
            <person name="Futagami T."/>
        </authorList>
    </citation>
    <scope>NUCLEOTIDE SEQUENCE</scope>
    <source>
        <strain evidence="7">MK2</strain>
    </source>
</reference>
<dbReference type="OrthoDB" id="4937900at2759"/>
<gene>
    <name evidence="7" type="ORF">APUU_40162A</name>
</gene>
<keyword evidence="8" id="KW-1185">Reference proteome</keyword>
<dbReference type="InterPro" id="IPR053157">
    <property type="entry name" value="Sterol_Uptake_Regulator"/>
</dbReference>
<dbReference type="RefSeq" id="XP_041555912.1">
    <property type="nucleotide sequence ID" value="XM_041703203.1"/>
</dbReference>
<keyword evidence="3" id="KW-0804">Transcription</keyword>
<dbReference type="Pfam" id="PF11951">
    <property type="entry name" value="Fungal_trans_2"/>
    <property type="match status" value="1"/>
</dbReference>
<reference evidence="7" key="2">
    <citation type="submission" date="2021-02" db="EMBL/GenBank/DDBJ databases">
        <title>Aspergillus puulaauensis MK2 genome sequence.</title>
        <authorList>
            <person name="Futagami T."/>
            <person name="Mori K."/>
            <person name="Kadooka C."/>
            <person name="Tanaka T."/>
        </authorList>
    </citation>
    <scope>NUCLEOTIDE SEQUENCE</scope>
    <source>
        <strain evidence="7">MK2</strain>
    </source>
</reference>
<dbReference type="PANTHER" id="PTHR47784">
    <property type="entry name" value="STEROL UPTAKE CONTROL PROTEIN 2"/>
    <property type="match status" value="1"/>
</dbReference>
<dbReference type="PANTHER" id="PTHR47784:SF5">
    <property type="entry name" value="STEROL UPTAKE CONTROL PROTEIN 2"/>
    <property type="match status" value="1"/>
</dbReference>
<evidence type="ECO:0000259" key="6">
    <source>
        <dbReference type="PROSITE" id="PS50048"/>
    </source>
</evidence>
<dbReference type="InterPro" id="IPR021858">
    <property type="entry name" value="Fun_TF"/>
</dbReference>
<evidence type="ECO:0000256" key="2">
    <source>
        <dbReference type="ARBA" id="ARBA00023125"/>
    </source>
</evidence>
<dbReference type="SUPFAM" id="SSF57701">
    <property type="entry name" value="Zn2/Cys6 DNA-binding domain"/>
    <property type="match status" value="1"/>
</dbReference>
<dbReference type="EMBL" id="AP024446">
    <property type="protein sequence ID" value="BCS23718.1"/>
    <property type="molecule type" value="Genomic_DNA"/>
</dbReference>
<feature type="domain" description="Zn(2)-C6 fungal-type" evidence="6">
    <location>
        <begin position="13"/>
        <end position="43"/>
    </location>
</feature>